<dbReference type="OrthoDB" id="9760528at2"/>
<dbReference type="InterPro" id="IPR058625">
    <property type="entry name" value="MdtA-like_BSH"/>
</dbReference>
<dbReference type="SUPFAM" id="SSF111369">
    <property type="entry name" value="HlyD-like secretion proteins"/>
    <property type="match status" value="1"/>
</dbReference>
<evidence type="ECO:0000256" key="3">
    <source>
        <dbReference type="SAM" id="Coils"/>
    </source>
</evidence>
<feature type="region of interest" description="Disordered" evidence="4">
    <location>
        <begin position="1"/>
        <end position="24"/>
    </location>
</feature>
<dbReference type="Proteomes" id="UP000001660">
    <property type="component" value="Chromosome"/>
</dbReference>
<feature type="domain" description="Multidrug resistance protein MdtA-like barrel-sandwich hybrid" evidence="6">
    <location>
        <begin position="146"/>
        <end position="390"/>
    </location>
</feature>
<dbReference type="GO" id="GO:0030313">
    <property type="term" value="C:cell envelope"/>
    <property type="evidence" value="ECO:0007669"/>
    <property type="project" value="UniProtKB-SubCell"/>
</dbReference>
<dbReference type="InterPro" id="IPR050465">
    <property type="entry name" value="UPF0194_transport"/>
</dbReference>
<dbReference type="Gene3D" id="1.10.287.470">
    <property type="entry name" value="Helix hairpin bin"/>
    <property type="match status" value="1"/>
</dbReference>
<organism evidence="7 8">
    <name type="scientific">Nitrospira defluvii</name>
    <dbReference type="NCBI Taxonomy" id="330214"/>
    <lineage>
        <taxon>Bacteria</taxon>
        <taxon>Pseudomonadati</taxon>
        <taxon>Nitrospirota</taxon>
        <taxon>Nitrospiria</taxon>
        <taxon>Nitrospirales</taxon>
        <taxon>Nitrospiraceae</taxon>
        <taxon>Nitrospira</taxon>
    </lineage>
</organism>
<dbReference type="HOGENOM" id="CLU_038456_0_0_0"/>
<evidence type="ECO:0000256" key="5">
    <source>
        <dbReference type="SAM" id="Phobius"/>
    </source>
</evidence>
<gene>
    <name evidence="7" type="ORF">NIDE3966</name>
</gene>
<dbReference type="EMBL" id="FP929003">
    <property type="protein sequence ID" value="CBK43636.1"/>
    <property type="molecule type" value="Genomic_DNA"/>
</dbReference>
<name>D8P804_9BACT</name>
<feature type="coiled-coil region" evidence="3">
    <location>
        <begin position="188"/>
        <end position="261"/>
    </location>
</feature>
<protein>
    <submittedName>
        <fullName evidence="7">Putative Efflux transporter, membrane fusion protein</fullName>
    </submittedName>
</protein>
<dbReference type="STRING" id="330214.NIDE3966"/>
<keyword evidence="8" id="KW-1185">Reference proteome</keyword>
<dbReference type="KEGG" id="nde:NIDE3966"/>
<evidence type="ECO:0000256" key="1">
    <source>
        <dbReference type="ARBA" id="ARBA00004196"/>
    </source>
</evidence>
<keyword evidence="5" id="KW-0472">Membrane</keyword>
<sequence>MAEEENDAANLSRSPVKGSSRTPAEPLIELTKSSAIHYDTLCNFLSLAVPWRGHVQRIREGLKSRIRSLVTQRTGLDEMAVDDLATSTQLQSWEAVQIPERLRFSSRLAILLVGFFILIVAFVPWTQTITVTGQLSAYTPFERPQDVEAQITGRIRKWHVFEGVRVKTGDVILELDDYDPNFMAPDLLSLLEQRKKALEDTRKAALSRADQLDKRIKEMQNLVKAAVPSAGARVLEAESKVREARQKIEASKIAVATAELNVERHQQLAQQGLVSQRELELTIQSALASKADLQGAQANLSAAEQGMKALSFGREQVSAEVLQRLLDAEAARDASIGEAARAADQVADVSLRLSNANQRRVAGRILSPIDGTVVKMAQAGAGETVRPGDKLVRISPSSTDKAIEMVADGIDAPLLNVGRKVKILFYGIPAIPLPAWPELMAGTYNGVIKVIDQVDDGKGNFRFWVVPDLEERPWPPQEHVRQGTKAMGWVILNRVPLWYELWRRFNLFPPDYQERPPSLIDTLLPKAGRGAK</sequence>
<dbReference type="PANTHER" id="PTHR32347:SF23">
    <property type="entry name" value="BLL5650 PROTEIN"/>
    <property type="match status" value="1"/>
</dbReference>
<keyword evidence="5" id="KW-1133">Transmembrane helix</keyword>
<dbReference type="PANTHER" id="PTHR32347">
    <property type="entry name" value="EFFLUX SYSTEM COMPONENT YKNX-RELATED"/>
    <property type="match status" value="1"/>
</dbReference>
<proteinExistence type="predicted"/>
<dbReference type="eggNOG" id="COG0845">
    <property type="taxonomic scope" value="Bacteria"/>
</dbReference>
<evidence type="ECO:0000256" key="4">
    <source>
        <dbReference type="SAM" id="MobiDB-lite"/>
    </source>
</evidence>
<dbReference type="AlphaFoldDB" id="D8P804"/>
<evidence type="ECO:0000313" key="8">
    <source>
        <dbReference type="Proteomes" id="UP000001660"/>
    </source>
</evidence>
<accession>D8P804</accession>
<keyword evidence="2 3" id="KW-0175">Coiled coil</keyword>
<dbReference type="Gene3D" id="2.40.50.100">
    <property type="match status" value="1"/>
</dbReference>
<dbReference type="Pfam" id="PF25917">
    <property type="entry name" value="BSH_RND"/>
    <property type="match status" value="1"/>
</dbReference>
<keyword evidence="5" id="KW-0812">Transmembrane</keyword>
<evidence type="ECO:0000313" key="7">
    <source>
        <dbReference type="EMBL" id="CBK43636.1"/>
    </source>
</evidence>
<feature type="compositionally biased region" description="Polar residues" evidence="4">
    <location>
        <begin position="9"/>
        <end position="22"/>
    </location>
</feature>
<evidence type="ECO:0000259" key="6">
    <source>
        <dbReference type="Pfam" id="PF25917"/>
    </source>
</evidence>
<feature type="transmembrane region" description="Helical" evidence="5">
    <location>
        <begin position="108"/>
        <end position="126"/>
    </location>
</feature>
<evidence type="ECO:0000256" key="2">
    <source>
        <dbReference type="ARBA" id="ARBA00023054"/>
    </source>
</evidence>
<comment type="subcellular location">
    <subcellularLocation>
        <location evidence="1">Cell envelope</location>
    </subcellularLocation>
</comment>
<reference evidence="7 8" key="1">
    <citation type="journal article" date="2010" name="Proc. Natl. Acad. Sci. U.S.A.">
        <title>A Nitrospira metagenome illuminates the physiology and evolution of globally important nitrite-oxidizing bacteria.</title>
        <authorList>
            <person name="Lucker S."/>
            <person name="Wagner M."/>
            <person name="Maixner F."/>
            <person name="Pelletier E."/>
            <person name="Koch H."/>
            <person name="Vacherie B."/>
            <person name="Rattei T."/>
            <person name="Sinninghe Damste J."/>
            <person name="Spieck E."/>
            <person name="Le Paslier D."/>
            <person name="Daims H."/>
        </authorList>
    </citation>
    <scope>NUCLEOTIDE SEQUENCE [LARGE SCALE GENOMIC DNA]</scope>
</reference>